<feature type="region of interest" description="Disordered" evidence="1">
    <location>
        <begin position="419"/>
        <end position="454"/>
    </location>
</feature>
<keyword evidence="3" id="KW-1185">Reference proteome</keyword>
<dbReference type="Proteomes" id="UP000541558">
    <property type="component" value="Unassembled WGS sequence"/>
</dbReference>
<dbReference type="OrthoDB" id="3065406at2759"/>
<reference evidence="2 3" key="1">
    <citation type="journal article" date="2020" name="ISME J.">
        <title>Uncovering the hidden diversity of litter-decomposition mechanisms in mushroom-forming fungi.</title>
        <authorList>
            <person name="Floudas D."/>
            <person name="Bentzer J."/>
            <person name="Ahren D."/>
            <person name="Johansson T."/>
            <person name="Persson P."/>
            <person name="Tunlid A."/>
        </authorList>
    </citation>
    <scope>NUCLEOTIDE SEQUENCE [LARGE SCALE GENOMIC DNA]</scope>
    <source>
        <strain evidence="2 3">CBS 175.51</strain>
    </source>
</reference>
<feature type="region of interest" description="Disordered" evidence="1">
    <location>
        <begin position="744"/>
        <end position="800"/>
    </location>
</feature>
<feature type="compositionally biased region" description="Basic residues" evidence="1">
    <location>
        <begin position="430"/>
        <end position="450"/>
    </location>
</feature>
<proteinExistence type="predicted"/>
<gene>
    <name evidence="2" type="ORF">D9611_012734</name>
</gene>
<feature type="compositionally biased region" description="Acidic residues" evidence="1">
    <location>
        <begin position="785"/>
        <end position="800"/>
    </location>
</feature>
<evidence type="ECO:0000313" key="3">
    <source>
        <dbReference type="Proteomes" id="UP000541558"/>
    </source>
</evidence>
<dbReference type="EMBL" id="JAACJK010000175">
    <property type="protein sequence ID" value="KAF5319043.1"/>
    <property type="molecule type" value="Genomic_DNA"/>
</dbReference>
<accession>A0A8H5BAU2</accession>
<comment type="caution">
    <text evidence="2">The sequence shown here is derived from an EMBL/GenBank/DDBJ whole genome shotgun (WGS) entry which is preliminary data.</text>
</comment>
<feature type="region of interest" description="Disordered" evidence="1">
    <location>
        <begin position="354"/>
        <end position="380"/>
    </location>
</feature>
<name>A0A8H5BAU2_9AGAR</name>
<organism evidence="2 3">
    <name type="scientific">Ephemerocybe angulata</name>
    <dbReference type="NCBI Taxonomy" id="980116"/>
    <lineage>
        <taxon>Eukaryota</taxon>
        <taxon>Fungi</taxon>
        <taxon>Dikarya</taxon>
        <taxon>Basidiomycota</taxon>
        <taxon>Agaricomycotina</taxon>
        <taxon>Agaricomycetes</taxon>
        <taxon>Agaricomycetidae</taxon>
        <taxon>Agaricales</taxon>
        <taxon>Agaricineae</taxon>
        <taxon>Psathyrellaceae</taxon>
        <taxon>Ephemerocybe</taxon>
    </lineage>
</organism>
<evidence type="ECO:0000313" key="2">
    <source>
        <dbReference type="EMBL" id="KAF5319043.1"/>
    </source>
</evidence>
<dbReference type="AlphaFoldDB" id="A0A8H5BAU2"/>
<sequence length="800" mass="84983">MSAQPTSAQAVMDAFLESNRLLPYSEKIASLEAAFKFSTGELEDLEKRRDFARSQKLTYSHISRKVNIMKQRLAGIEGAMAQVRSEERGSSLSPVPEDSESAAPSSLNQAAAPPQAGGVSSTPPPVNTDRHPDNEATATSEVVSSASPPSLNQATALPEAGGVGSTPPPVNETSAALPPVSEPTAPPGAVNTAVPPVEEATATPPVNEVTAPSRVVDPASPPVNEVTAPSEVVDPASPPVNEVTAPSEVVDPASPPVINAVVPPVPVPANVVEAVIPPTAPTAAPVGVVDAALPPVTETSAPLTPNVVPTTTGVIKPEAQEVVLPPASSFVPPVGQAPLTRVKPEAQEVAVPLPERPVPPVKPEAQEAALPPPASGAPPIATAQQVHIKPKVEAADRLPPKGSNKRKPDADLEVIVISSDSDTPGPVKPTVKRAKRTGPKAGAKGKGKSKMKPEDEGMRLIDDADFQLLREGSEPESVPQILTKAELAEEDNKFALAGENSMHNFITHNLMLSGRIRSKARKVQEYLPESATTSRILAMSMFLLDNGTGQTKCAYHSVLDHQCLVNDQDSRELKGTVRKPKFDKKVTGVPFSPSQTTTALPSSVAKVPGPAKSLVIKRLPSHNDNPHKVPPVVSGMGEAELLTFFRKIGEAYYLHCGCELETCLLDFYLWKSSPMLVSPSTGAMEYFGVSPDPRHRGHFNHIFRALRIRVDDLYLFDRNGVRRDTSNAPEALLNWYSYHGLTLPSPAPPTPQPKQRQKPQYVEIDDLPTPGPSGHRSFADLSLSEAEDVDMGDEEMDLGS</sequence>
<protein>
    <submittedName>
        <fullName evidence="2">Uncharacterized protein</fullName>
    </submittedName>
</protein>
<evidence type="ECO:0000256" key="1">
    <source>
        <dbReference type="SAM" id="MobiDB-lite"/>
    </source>
</evidence>
<feature type="compositionally biased region" description="Low complexity" evidence="1">
    <location>
        <begin position="135"/>
        <end position="150"/>
    </location>
</feature>
<feature type="region of interest" description="Disordered" evidence="1">
    <location>
        <begin position="82"/>
        <end position="252"/>
    </location>
</feature>